<accession>A0A6J4IU73</accession>
<evidence type="ECO:0000313" key="2">
    <source>
        <dbReference type="EMBL" id="CAA9262105.1"/>
    </source>
</evidence>
<dbReference type="InterPro" id="IPR032710">
    <property type="entry name" value="NTF2-like_dom_sf"/>
</dbReference>
<organism evidence="2">
    <name type="scientific">uncultured Mycobacteriales bacterium</name>
    <dbReference type="NCBI Taxonomy" id="581187"/>
    <lineage>
        <taxon>Bacteria</taxon>
        <taxon>Bacillati</taxon>
        <taxon>Actinomycetota</taxon>
        <taxon>Actinomycetes</taxon>
        <taxon>Mycobacteriales</taxon>
        <taxon>environmental samples</taxon>
    </lineage>
</organism>
<dbReference type="EMBL" id="CADCTP010000225">
    <property type="protein sequence ID" value="CAA9262105.1"/>
    <property type="molecule type" value="Genomic_DNA"/>
</dbReference>
<protein>
    <recommendedName>
        <fullName evidence="1">SnoaL-like domain-containing protein</fullName>
    </recommendedName>
</protein>
<dbReference type="InterPro" id="IPR037401">
    <property type="entry name" value="SnoaL-like"/>
</dbReference>
<dbReference type="Pfam" id="PF12680">
    <property type="entry name" value="SnoaL_2"/>
    <property type="match status" value="1"/>
</dbReference>
<gene>
    <name evidence="2" type="ORF">AVDCRST_MAG41-2430</name>
</gene>
<dbReference type="AlphaFoldDB" id="A0A6J4IU73"/>
<sequence>MRDAESAVRAHVAAFNDGDVTALLAGFAPDAVWRTGESVARGSAELAELFAGAITALRPTLTVRTLVAAGDRVACELTERLTAGSGERTDPIAGFYELSGGLITAARIYRAGSAEVD</sequence>
<dbReference type="Gene3D" id="3.10.450.50">
    <property type="match status" value="1"/>
</dbReference>
<dbReference type="SUPFAM" id="SSF54427">
    <property type="entry name" value="NTF2-like"/>
    <property type="match status" value="1"/>
</dbReference>
<name>A0A6J4IU73_9ACTN</name>
<proteinExistence type="predicted"/>
<evidence type="ECO:0000259" key="1">
    <source>
        <dbReference type="Pfam" id="PF12680"/>
    </source>
</evidence>
<reference evidence="2" key="1">
    <citation type="submission" date="2020-02" db="EMBL/GenBank/DDBJ databases">
        <authorList>
            <person name="Meier V. D."/>
        </authorList>
    </citation>
    <scope>NUCLEOTIDE SEQUENCE</scope>
    <source>
        <strain evidence="2">AVDCRST_MAG41</strain>
    </source>
</reference>
<feature type="domain" description="SnoaL-like" evidence="1">
    <location>
        <begin position="8"/>
        <end position="105"/>
    </location>
</feature>